<dbReference type="InterPro" id="IPR006139">
    <property type="entry name" value="D-isomer_2_OHA_DH_cat_dom"/>
</dbReference>
<dbReference type="SUPFAM" id="SSF52283">
    <property type="entry name" value="Formate/glycerate dehydrogenase catalytic domain-like"/>
    <property type="match status" value="1"/>
</dbReference>
<accession>A0A6A5YKX5</accession>
<dbReference type="GO" id="GO:0047545">
    <property type="term" value="F:(S)-2-hydroxyglutarate dehydrogenase activity"/>
    <property type="evidence" value="ECO:0007669"/>
    <property type="project" value="UniProtKB-ARBA"/>
</dbReference>
<dbReference type="Gene3D" id="3.40.50.720">
    <property type="entry name" value="NAD(P)-binding Rossmann-like Domain"/>
    <property type="match status" value="2"/>
</dbReference>
<dbReference type="Gene3D" id="3.30.70.260">
    <property type="match status" value="1"/>
</dbReference>
<evidence type="ECO:0000256" key="4">
    <source>
        <dbReference type="ARBA" id="ARBA00023027"/>
    </source>
</evidence>
<dbReference type="PANTHER" id="PTHR42789">
    <property type="entry name" value="D-ISOMER SPECIFIC 2-HYDROXYACID DEHYDROGENASE FAMILY PROTEIN (AFU_ORTHOLOGUE AFUA_6G10090)"/>
    <property type="match status" value="1"/>
</dbReference>
<evidence type="ECO:0000313" key="10">
    <source>
        <dbReference type="Proteomes" id="UP000799770"/>
    </source>
</evidence>
<keyword evidence="3 6" id="KW-0560">Oxidoreductase</keyword>
<dbReference type="SUPFAM" id="SSF55021">
    <property type="entry name" value="ACT-like"/>
    <property type="match status" value="1"/>
</dbReference>
<dbReference type="PROSITE" id="PS00065">
    <property type="entry name" value="D_2_HYDROXYACID_DH_1"/>
    <property type="match status" value="1"/>
</dbReference>
<dbReference type="GO" id="GO:0004617">
    <property type="term" value="F:phosphoglycerate dehydrogenase activity"/>
    <property type="evidence" value="ECO:0007669"/>
    <property type="project" value="UniProtKB-ARBA"/>
</dbReference>
<dbReference type="InterPro" id="IPR006140">
    <property type="entry name" value="D-isomer_DH_NAD-bd"/>
</dbReference>
<dbReference type="GO" id="GO:0051287">
    <property type="term" value="F:NAD binding"/>
    <property type="evidence" value="ECO:0007669"/>
    <property type="project" value="InterPro"/>
</dbReference>
<evidence type="ECO:0000256" key="1">
    <source>
        <dbReference type="ARBA" id="ARBA00005854"/>
    </source>
</evidence>
<evidence type="ECO:0000259" key="8">
    <source>
        <dbReference type="SMART" id="SM00997"/>
    </source>
</evidence>
<proteinExistence type="inferred from homology"/>
<reference evidence="9" key="1">
    <citation type="journal article" date="2020" name="Stud. Mycol.">
        <title>101 Dothideomycetes genomes: a test case for predicting lifestyles and emergence of pathogens.</title>
        <authorList>
            <person name="Haridas S."/>
            <person name="Albert R."/>
            <person name="Binder M."/>
            <person name="Bloem J."/>
            <person name="Labutti K."/>
            <person name="Salamov A."/>
            <person name="Andreopoulos B."/>
            <person name="Baker S."/>
            <person name="Barry K."/>
            <person name="Bills G."/>
            <person name="Bluhm B."/>
            <person name="Cannon C."/>
            <person name="Castanera R."/>
            <person name="Culley D."/>
            <person name="Daum C."/>
            <person name="Ezra D."/>
            <person name="Gonzalez J."/>
            <person name="Henrissat B."/>
            <person name="Kuo A."/>
            <person name="Liang C."/>
            <person name="Lipzen A."/>
            <person name="Lutzoni F."/>
            <person name="Magnuson J."/>
            <person name="Mondo S."/>
            <person name="Nolan M."/>
            <person name="Ohm R."/>
            <person name="Pangilinan J."/>
            <person name="Park H.-J."/>
            <person name="Ramirez L."/>
            <person name="Alfaro M."/>
            <person name="Sun H."/>
            <person name="Tritt A."/>
            <person name="Yoshinaga Y."/>
            <person name="Zwiers L.-H."/>
            <person name="Turgeon B."/>
            <person name="Goodwin S."/>
            <person name="Spatafora J."/>
            <person name="Crous P."/>
            <person name="Grigoriev I."/>
        </authorList>
    </citation>
    <scope>NUCLEOTIDE SEQUENCE</scope>
    <source>
        <strain evidence="9">CBS 627.86</strain>
    </source>
</reference>
<dbReference type="InterPro" id="IPR015878">
    <property type="entry name" value="Ado_hCys_hydrolase_NAD-bd"/>
</dbReference>
<evidence type="ECO:0000256" key="3">
    <source>
        <dbReference type="ARBA" id="ARBA00023002"/>
    </source>
</evidence>
<dbReference type="Pfam" id="PF00389">
    <property type="entry name" value="2-Hacid_dh"/>
    <property type="match status" value="1"/>
</dbReference>
<dbReference type="OrthoDB" id="1621027at2759"/>
<dbReference type="NCBIfam" id="NF008759">
    <property type="entry name" value="PRK11790.1"/>
    <property type="match status" value="1"/>
</dbReference>
<evidence type="ECO:0000256" key="6">
    <source>
        <dbReference type="RuleBase" id="RU003719"/>
    </source>
</evidence>
<dbReference type="InterPro" id="IPR036291">
    <property type="entry name" value="NAD(P)-bd_dom_sf"/>
</dbReference>
<dbReference type="PANTHER" id="PTHR42789:SF1">
    <property type="entry name" value="D-ISOMER SPECIFIC 2-HYDROXYACID DEHYDROGENASE FAMILY PROTEIN (AFU_ORTHOLOGUE AFUA_6G10090)"/>
    <property type="match status" value="1"/>
</dbReference>
<evidence type="ECO:0000256" key="2">
    <source>
        <dbReference type="ARBA" id="ARBA00022605"/>
    </source>
</evidence>
<dbReference type="InterPro" id="IPR045865">
    <property type="entry name" value="ACT-like_dom_sf"/>
</dbReference>
<dbReference type="PROSITE" id="PS00671">
    <property type="entry name" value="D_2_HYDROXYACID_DH_3"/>
    <property type="match status" value="1"/>
</dbReference>
<evidence type="ECO:0000256" key="5">
    <source>
        <dbReference type="ARBA" id="ARBA00029440"/>
    </source>
</evidence>
<dbReference type="InterPro" id="IPR029752">
    <property type="entry name" value="D-isomer_DH_CS1"/>
</dbReference>
<comment type="similarity">
    <text evidence="1 6">Belongs to the D-isomer specific 2-hydroxyacid dehydrogenase family.</text>
</comment>
<keyword evidence="2" id="KW-0028">Amino-acid biosynthesis</keyword>
<protein>
    <submittedName>
        <fullName evidence="9">D-3-phosphoglycerate dehydrogenase</fullName>
    </submittedName>
</protein>
<organism evidence="9 10">
    <name type="scientific">Lophiotrema nucula</name>
    <dbReference type="NCBI Taxonomy" id="690887"/>
    <lineage>
        <taxon>Eukaryota</taxon>
        <taxon>Fungi</taxon>
        <taxon>Dikarya</taxon>
        <taxon>Ascomycota</taxon>
        <taxon>Pezizomycotina</taxon>
        <taxon>Dothideomycetes</taxon>
        <taxon>Pleosporomycetidae</taxon>
        <taxon>Pleosporales</taxon>
        <taxon>Lophiotremataceae</taxon>
        <taxon>Lophiotrema</taxon>
    </lineage>
</organism>
<dbReference type="FunFam" id="3.40.50.720:FF:000041">
    <property type="entry name" value="D-3-phosphoglycerate dehydrogenase"/>
    <property type="match status" value="1"/>
</dbReference>
<evidence type="ECO:0000313" key="9">
    <source>
        <dbReference type="EMBL" id="KAF2106808.1"/>
    </source>
</evidence>
<comment type="pathway">
    <text evidence="5">Amino-acid biosynthesis.</text>
</comment>
<dbReference type="InterPro" id="IPR029753">
    <property type="entry name" value="D-isomer_DH_CS"/>
</dbReference>
<dbReference type="Pfam" id="PF02826">
    <property type="entry name" value="2-Hacid_dh_C"/>
    <property type="match status" value="1"/>
</dbReference>
<sequence length="482" mass="52566">MTPPKDININSLSRSVSNSLSLSTSPTLQFHSPPSSFRNPPLGSFQDQRSGSIAGLSPLVSRQLKPFDTKDVRVLLLENVNAAGVEILEKQGYQVEALKGSLPEDQLIEKIRDVQVIGIRSKTKLTERVLKEARNLIVIGCFCIGTNQVDLQYAAQQGIVVFNSPFSNSRSVAELVIGEIIALARQLSDRSMELHNGTWNKVSKGCWEIRGKTLGIVGYGHIGSQLSVLAESMGMAVIYYDVNNLMALGTAHQVTTLDELLDRADFVSLHVPETSETKNLIGKEQLDKMKDGSYLINNARGSVVDIPALIEAMRSGKIAGAALDVYPNEPGGNGDYFANDLNPWTKDLRSLKNLILTPHIGGSTEEAQSAIGVEVSNALVRYVNEGSTLGAVNMPEVNLRATSMEEPNSVRVVYIHKNVPGVLRQAVNAVTAQHNVERQMSASQGEVAFLMADISDVKEAEIKDLFQSLEELGSRIRTRVLY</sequence>
<evidence type="ECO:0000256" key="7">
    <source>
        <dbReference type="SAM" id="MobiDB-lite"/>
    </source>
</evidence>
<dbReference type="SMART" id="SM00997">
    <property type="entry name" value="AdoHcyase_NAD"/>
    <property type="match status" value="1"/>
</dbReference>
<feature type="compositionally biased region" description="Polar residues" evidence="7">
    <location>
        <begin position="26"/>
        <end position="38"/>
    </location>
</feature>
<name>A0A6A5YKX5_9PLEO</name>
<dbReference type="CDD" id="cd12176">
    <property type="entry name" value="PGDH_3"/>
    <property type="match status" value="1"/>
</dbReference>
<dbReference type="GO" id="GO:0006564">
    <property type="term" value="P:L-serine biosynthetic process"/>
    <property type="evidence" value="ECO:0007669"/>
    <property type="project" value="UniProtKB-ARBA"/>
</dbReference>
<dbReference type="EMBL" id="ML977359">
    <property type="protein sequence ID" value="KAF2106808.1"/>
    <property type="molecule type" value="Genomic_DNA"/>
</dbReference>
<dbReference type="SUPFAM" id="SSF51735">
    <property type="entry name" value="NAD(P)-binding Rossmann-fold domains"/>
    <property type="match status" value="1"/>
</dbReference>
<dbReference type="AlphaFoldDB" id="A0A6A5YKX5"/>
<gene>
    <name evidence="9" type="ORF">BDV96DRAFT_507339</name>
</gene>
<feature type="region of interest" description="Disordered" evidence="7">
    <location>
        <begin position="23"/>
        <end position="44"/>
    </location>
</feature>
<feature type="domain" description="S-adenosyl-L-homocysteine hydrolase NAD binding" evidence="8">
    <location>
        <begin position="205"/>
        <end position="336"/>
    </location>
</feature>
<dbReference type="Proteomes" id="UP000799770">
    <property type="component" value="Unassembled WGS sequence"/>
</dbReference>
<keyword evidence="10" id="KW-1185">Reference proteome</keyword>
<dbReference type="InterPro" id="IPR050857">
    <property type="entry name" value="D-2-hydroxyacid_DH"/>
</dbReference>
<dbReference type="PROSITE" id="PS00670">
    <property type="entry name" value="D_2_HYDROXYACID_DH_2"/>
    <property type="match status" value="1"/>
</dbReference>
<keyword evidence="4" id="KW-0520">NAD</keyword>